<proteinExistence type="predicted"/>
<dbReference type="AlphaFoldDB" id="A0A4Y7Q2H4"/>
<dbReference type="EMBL" id="ML170179">
    <property type="protein sequence ID" value="TDL21635.1"/>
    <property type="molecule type" value="Genomic_DNA"/>
</dbReference>
<reference evidence="1 2" key="1">
    <citation type="submission" date="2018-06" db="EMBL/GenBank/DDBJ databases">
        <title>A transcriptomic atlas of mushroom development highlights an independent origin of complex multicellularity.</title>
        <authorList>
            <consortium name="DOE Joint Genome Institute"/>
            <person name="Krizsan K."/>
            <person name="Almasi E."/>
            <person name="Merenyi Z."/>
            <person name="Sahu N."/>
            <person name="Viragh M."/>
            <person name="Koszo T."/>
            <person name="Mondo S."/>
            <person name="Kiss B."/>
            <person name="Balint B."/>
            <person name="Kues U."/>
            <person name="Barry K."/>
            <person name="Hegedus J.C."/>
            <person name="Henrissat B."/>
            <person name="Johnson J."/>
            <person name="Lipzen A."/>
            <person name="Ohm R."/>
            <person name="Nagy I."/>
            <person name="Pangilinan J."/>
            <person name="Yan J."/>
            <person name="Xiong Y."/>
            <person name="Grigoriev I.V."/>
            <person name="Hibbett D.S."/>
            <person name="Nagy L.G."/>
        </authorList>
    </citation>
    <scope>NUCLEOTIDE SEQUENCE [LARGE SCALE GENOMIC DNA]</scope>
    <source>
        <strain evidence="1 2">SZMC22713</strain>
    </source>
</reference>
<protein>
    <submittedName>
        <fullName evidence="1">Uncharacterized protein</fullName>
    </submittedName>
</protein>
<dbReference type="VEuPathDB" id="FungiDB:BD410DRAFT_286236"/>
<evidence type="ECO:0000313" key="2">
    <source>
        <dbReference type="Proteomes" id="UP000294933"/>
    </source>
</evidence>
<gene>
    <name evidence="1" type="ORF">BD410DRAFT_286236</name>
</gene>
<sequence>MDEYAHLQLLGMFDTPVLNSLAITTPGEGQETHLSKFLQRCGGQLQRMMLLLSVGENSFRGFVGFTQHTPMLETLCTAYRSGLGLVDLATSPALSQIDIITGYGEYTMAAVLPVLSQWKASRLKESAISVSPFYHQGQTGLSIADAEASGGEEVHPERLAC</sequence>
<keyword evidence="2" id="KW-1185">Reference proteome</keyword>
<accession>A0A4Y7Q2H4</accession>
<name>A0A4Y7Q2H4_9AGAM</name>
<evidence type="ECO:0000313" key="1">
    <source>
        <dbReference type="EMBL" id="TDL21635.1"/>
    </source>
</evidence>
<dbReference type="Proteomes" id="UP000294933">
    <property type="component" value="Unassembled WGS sequence"/>
</dbReference>
<organism evidence="1 2">
    <name type="scientific">Rickenella mellea</name>
    <dbReference type="NCBI Taxonomy" id="50990"/>
    <lineage>
        <taxon>Eukaryota</taxon>
        <taxon>Fungi</taxon>
        <taxon>Dikarya</taxon>
        <taxon>Basidiomycota</taxon>
        <taxon>Agaricomycotina</taxon>
        <taxon>Agaricomycetes</taxon>
        <taxon>Hymenochaetales</taxon>
        <taxon>Rickenellaceae</taxon>
        <taxon>Rickenella</taxon>
    </lineage>
</organism>